<evidence type="ECO:0000313" key="17">
    <source>
        <dbReference type="WBParaSite" id="BXY_0853100.1"/>
    </source>
</evidence>
<dbReference type="InterPro" id="IPR051521">
    <property type="entry name" value="tRNA_Mod/Golgi_Maint"/>
</dbReference>
<gene>
    <name evidence="14" type="ORF">BXYJ_LOCUS13416</name>
</gene>
<evidence type="ECO:0000256" key="10">
    <source>
        <dbReference type="ARBA" id="ARBA00042508"/>
    </source>
</evidence>
<evidence type="ECO:0000256" key="8">
    <source>
        <dbReference type="ARBA" id="ARBA00038290"/>
    </source>
</evidence>
<feature type="compositionally biased region" description="Basic and acidic residues" evidence="12">
    <location>
        <begin position="237"/>
        <end position="251"/>
    </location>
</feature>
<dbReference type="eggNOG" id="KOG3795">
    <property type="taxonomic scope" value="Eukaryota"/>
</dbReference>
<keyword evidence="3" id="KW-0808">Transferase</keyword>
<dbReference type="OrthoDB" id="3173at2759"/>
<evidence type="ECO:0000313" key="14">
    <source>
        <dbReference type="EMBL" id="CAD5233325.1"/>
    </source>
</evidence>
<dbReference type="WBParaSite" id="BXY_0853100.1">
    <property type="protein sequence ID" value="BXY_0853100.1"/>
    <property type="gene ID" value="BXY_0853100"/>
</dbReference>
<evidence type="ECO:0000256" key="9">
    <source>
        <dbReference type="ARBA" id="ARBA00039242"/>
    </source>
</evidence>
<reference evidence="14" key="2">
    <citation type="submission" date="2020-09" db="EMBL/GenBank/DDBJ databases">
        <authorList>
            <person name="Kikuchi T."/>
        </authorList>
    </citation>
    <scope>NUCLEOTIDE SEQUENCE</scope>
    <source>
        <strain evidence="14">Ka4C1</strain>
    </source>
</reference>
<keyword evidence="16" id="KW-1185">Reference proteome</keyword>
<comment type="function">
    <text evidence="7">Catalyzes the formation of 3-(3-amino-3-carboxypropyl)uridine (acp3U) at position 20 in the D-loop of several cytoplasmic tRNAs (acp3U(20)).</text>
</comment>
<dbReference type="Pfam" id="PF03942">
    <property type="entry name" value="DTW"/>
    <property type="match status" value="1"/>
</dbReference>
<dbReference type="InterPro" id="IPR005636">
    <property type="entry name" value="DTW"/>
</dbReference>
<evidence type="ECO:0000256" key="6">
    <source>
        <dbReference type="ARBA" id="ARBA00023242"/>
    </source>
</evidence>
<protein>
    <recommendedName>
        <fullName evidence="9">tRNA-uridine aminocarboxypropyltransferase 1</fullName>
        <ecNumber evidence="2">2.5.1.25</ecNumber>
    </recommendedName>
    <alternativeName>
        <fullName evidence="10">DTW domain-containing protein 1</fullName>
    </alternativeName>
</protein>
<evidence type="ECO:0000256" key="7">
    <source>
        <dbReference type="ARBA" id="ARBA00037050"/>
    </source>
</evidence>
<dbReference type="EMBL" id="CAJFCV020000006">
    <property type="protein sequence ID" value="CAG9128226.1"/>
    <property type="molecule type" value="Genomic_DNA"/>
</dbReference>
<reference evidence="17" key="1">
    <citation type="submission" date="2016-11" db="UniProtKB">
        <authorList>
            <consortium name="WormBaseParasite"/>
        </authorList>
    </citation>
    <scope>IDENTIFICATION</scope>
</reference>
<comment type="similarity">
    <text evidence="8">Belongs to the TDD superfamily. DTWD1 family.</text>
</comment>
<dbReference type="GO" id="GO:0006400">
    <property type="term" value="P:tRNA modification"/>
    <property type="evidence" value="ECO:0007669"/>
    <property type="project" value="TreeGrafter"/>
</dbReference>
<dbReference type="Proteomes" id="UP000582659">
    <property type="component" value="Unassembled WGS sequence"/>
</dbReference>
<evidence type="ECO:0000256" key="11">
    <source>
        <dbReference type="ARBA" id="ARBA00048718"/>
    </source>
</evidence>
<evidence type="ECO:0000256" key="3">
    <source>
        <dbReference type="ARBA" id="ARBA00022679"/>
    </source>
</evidence>
<name>A0A1I7S695_BURXY</name>
<comment type="subcellular location">
    <subcellularLocation>
        <location evidence="1">Nucleus</location>
    </subcellularLocation>
</comment>
<dbReference type="EMBL" id="CAJFDI010000006">
    <property type="protein sequence ID" value="CAD5233325.1"/>
    <property type="molecule type" value="Genomic_DNA"/>
</dbReference>
<evidence type="ECO:0000256" key="12">
    <source>
        <dbReference type="SAM" id="MobiDB-lite"/>
    </source>
</evidence>
<keyword evidence="5" id="KW-0819">tRNA processing</keyword>
<evidence type="ECO:0000313" key="15">
    <source>
        <dbReference type="Proteomes" id="UP000095284"/>
    </source>
</evidence>
<feature type="region of interest" description="Disordered" evidence="12">
    <location>
        <begin position="229"/>
        <end position="251"/>
    </location>
</feature>
<organism evidence="15 17">
    <name type="scientific">Bursaphelenchus xylophilus</name>
    <name type="common">Pinewood nematode worm</name>
    <name type="synonym">Aphelenchoides xylophilus</name>
    <dbReference type="NCBI Taxonomy" id="6326"/>
    <lineage>
        <taxon>Eukaryota</taxon>
        <taxon>Metazoa</taxon>
        <taxon>Ecdysozoa</taxon>
        <taxon>Nematoda</taxon>
        <taxon>Chromadorea</taxon>
        <taxon>Rhabditida</taxon>
        <taxon>Tylenchina</taxon>
        <taxon>Tylenchomorpha</taxon>
        <taxon>Aphelenchoidea</taxon>
        <taxon>Aphelenchoididae</taxon>
        <taxon>Bursaphelenchus</taxon>
    </lineage>
</organism>
<accession>A0A1I7S695</accession>
<keyword evidence="4" id="KW-0949">S-adenosyl-L-methionine</keyword>
<keyword evidence="6" id="KW-0539">Nucleus</keyword>
<dbReference type="GO" id="GO:0005634">
    <property type="term" value="C:nucleus"/>
    <property type="evidence" value="ECO:0007669"/>
    <property type="project" value="UniProtKB-SubCell"/>
</dbReference>
<feature type="domain" description="DTW" evidence="13">
    <location>
        <begin position="34"/>
        <end position="223"/>
    </location>
</feature>
<dbReference type="AlphaFoldDB" id="A0A1I7S695"/>
<dbReference type="Proteomes" id="UP000095284">
    <property type="component" value="Unplaced"/>
</dbReference>
<evidence type="ECO:0000256" key="4">
    <source>
        <dbReference type="ARBA" id="ARBA00022691"/>
    </source>
</evidence>
<sequence>MASDFASNSQLEHQFDRLGELRERKTCRECGKKRLYFCYDCRIYMDGIAGLVPEEIELPIELVIIKHPAEKAAKSTAIHCQLAAPCSTKFYDFPAPEIPQFDAADTAIIFPSQSALPIDQFLEQRPALRRLIVLDSTWNAVGQLRNMPQLRKLPCVALKKYTTEYWRPQKNYNDECLATIEAIYYAVREVQTAKQPEVQYDGRFEPLLFWFRFFKREFVDKSEGVKRIPGNNGRGRYKNETKNGQREVLEA</sequence>
<dbReference type="EC" id="2.5.1.25" evidence="2"/>
<evidence type="ECO:0000313" key="16">
    <source>
        <dbReference type="Proteomes" id="UP000659654"/>
    </source>
</evidence>
<dbReference type="SMART" id="SM01144">
    <property type="entry name" value="DTW"/>
    <property type="match status" value="1"/>
</dbReference>
<dbReference type="GO" id="GO:0016432">
    <property type="term" value="F:tRNA-uridine aminocarboxypropyltransferase activity"/>
    <property type="evidence" value="ECO:0007669"/>
    <property type="project" value="UniProtKB-EC"/>
</dbReference>
<evidence type="ECO:0000256" key="1">
    <source>
        <dbReference type="ARBA" id="ARBA00004123"/>
    </source>
</evidence>
<dbReference type="Proteomes" id="UP000659654">
    <property type="component" value="Unassembled WGS sequence"/>
</dbReference>
<evidence type="ECO:0000259" key="13">
    <source>
        <dbReference type="SMART" id="SM01144"/>
    </source>
</evidence>
<comment type="catalytic activity">
    <reaction evidence="11">
        <text>a uridine in tRNA + S-adenosyl-L-methionine = a 3-[(3S)-3-amino-3-carboxypropyl]uridine in tRNA + S-methyl-5'-thioadenosine + H(+)</text>
        <dbReference type="Rhea" id="RHEA:62432"/>
        <dbReference type="Rhea" id="RHEA-COMP:13339"/>
        <dbReference type="Rhea" id="RHEA-COMP:16092"/>
        <dbReference type="ChEBI" id="CHEBI:15378"/>
        <dbReference type="ChEBI" id="CHEBI:17509"/>
        <dbReference type="ChEBI" id="CHEBI:59789"/>
        <dbReference type="ChEBI" id="CHEBI:65315"/>
        <dbReference type="ChEBI" id="CHEBI:82930"/>
        <dbReference type="EC" id="2.5.1.25"/>
    </reaction>
</comment>
<dbReference type="PANTHER" id="PTHR15627:SF8">
    <property type="entry name" value="TRNA-URIDINE AMINOCARBOXYPROPYLTRANSFERASE 1"/>
    <property type="match status" value="1"/>
</dbReference>
<dbReference type="PANTHER" id="PTHR15627">
    <property type="entry name" value="NATURAL KILLER CELL-SPECIFIC ANTIGEN KLIP1"/>
    <property type="match status" value="1"/>
</dbReference>
<proteinExistence type="inferred from homology"/>
<evidence type="ECO:0000256" key="2">
    <source>
        <dbReference type="ARBA" id="ARBA00012386"/>
    </source>
</evidence>
<evidence type="ECO:0000256" key="5">
    <source>
        <dbReference type="ARBA" id="ARBA00022694"/>
    </source>
</evidence>